<evidence type="ECO:0000256" key="1">
    <source>
        <dbReference type="SAM" id="MobiDB-lite"/>
    </source>
</evidence>
<evidence type="ECO:0000313" key="2">
    <source>
        <dbReference type="EMBL" id="MPM93044.1"/>
    </source>
</evidence>
<dbReference type="EMBL" id="VSSQ01039901">
    <property type="protein sequence ID" value="MPM93044.1"/>
    <property type="molecule type" value="Genomic_DNA"/>
</dbReference>
<proteinExistence type="predicted"/>
<accession>A0A645DU50</accession>
<gene>
    <name evidence="2" type="ORF">SDC9_140180</name>
</gene>
<feature type="region of interest" description="Disordered" evidence="1">
    <location>
        <begin position="142"/>
        <end position="180"/>
    </location>
</feature>
<feature type="region of interest" description="Disordered" evidence="1">
    <location>
        <begin position="26"/>
        <end position="54"/>
    </location>
</feature>
<protein>
    <submittedName>
        <fullName evidence="2">Uncharacterized protein</fullName>
    </submittedName>
</protein>
<sequence>MAAELLGVFERPLESVHHAADCIKRAAGKHPGHSRRRHNAKQRHERDKRHPAHAYIKRRRQYARLVEPEERCEYSGYGQSPDYAEHAPAPWPAKHNEAYGSIGPGDKNKYHAVVHFAEGKTPAHAGIHAVIQAARKIQRRHRRAEHRESNDMPHGRAVYRGRNDKPCSARHAQGRAYSVSQRRIKPKPVIRVANLSAYSFRFSLGGKFYPPRSCRVCHGSRILS</sequence>
<comment type="caution">
    <text evidence="2">The sequence shown here is derived from an EMBL/GenBank/DDBJ whole genome shotgun (WGS) entry which is preliminary data.</text>
</comment>
<dbReference type="AlphaFoldDB" id="A0A645DU50"/>
<feature type="compositionally biased region" description="Basic and acidic residues" evidence="1">
    <location>
        <begin position="145"/>
        <end position="154"/>
    </location>
</feature>
<name>A0A645DU50_9ZZZZ</name>
<reference evidence="2" key="1">
    <citation type="submission" date="2019-08" db="EMBL/GenBank/DDBJ databases">
        <authorList>
            <person name="Kucharzyk K."/>
            <person name="Murdoch R.W."/>
            <person name="Higgins S."/>
            <person name="Loffler F."/>
        </authorList>
    </citation>
    <scope>NUCLEOTIDE SEQUENCE</scope>
</reference>
<organism evidence="2">
    <name type="scientific">bioreactor metagenome</name>
    <dbReference type="NCBI Taxonomy" id="1076179"/>
    <lineage>
        <taxon>unclassified sequences</taxon>
        <taxon>metagenomes</taxon>
        <taxon>ecological metagenomes</taxon>
    </lineage>
</organism>